<accession>A0A7K0DCL8</accession>
<dbReference type="AlphaFoldDB" id="A0A7K0DCL8"/>
<comment type="caution">
    <text evidence="1">The sequence shown here is derived from an EMBL/GenBank/DDBJ whole genome shotgun (WGS) entry which is preliminary data.</text>
</comment>
<sequence length="222" mass="24612">MKLMYALWGSDLRDTLRSPASHLRLARAGAAELQVNVVDDDVAAAALRLSTYDEPVAAVVSVWTAAEHEPITRELDALADRVEGWIVQERVPMPPPATADGTRFDALSNLAFLRTPSEMTSEAWQRYWHDVHTAIAMETQATFGYLQNTVVSAVTPGRHLDGLVEELFPMAAMTDPHAFWGSGGDDAELRRRVTRMMTSIAAFGADRDIDVVPTSRYHYTLR</sequence>
<name>A0A7K0DCL8_9NOCA</name>
<reference evidence="1 2" key="1">
    <citation type="submission" date="2019-10" db="EMBL/GenBank/DDBJ databases">
        <title>Nocardia macrotermitis sp. nov. and Nocardia aurantia sp. nov., isolated from the gut of fungus growing-termite Macrotermes natalensis.</title>
        <authorList>
            <person name="Benndorf R."/>
            <person name="Schwitalla J."/>
            <person name="Martin K."/>
            <person name="De Beer W."/>
            <person name="Kaster A.-K."/>
            <person name="Vollmers J."/>
            <person name="Poulsen M."/>
            <person name="Beemelmanns C."/>
        </authorList>
    </citation>
    <scope>NUCLEOTIDE SEQUENCE [LARGE SCALE GENOMIC DNA]</scope>
    <source>
        <strain evidence="1 2">RB20</strain>
    </source>
</reference>
<dbReference type="Proteomes" id="UP000438448">
    <property type="component" value="Unassembled WGS sequence"/>
</dbReference>
<dbReference type="SUPFAM" id="SSF54909">
    <property type="entry name" value="Dimeric alpha+beta barrel"/>
    <property type="match status" value="1"/>
</dbReference>
<evidence type="ECO:0000313" key="1">
    <source>
        <dbReference type="EMBL" id="MQY23418.1"/>
    </source>
</evidence>
<keyword evidence="2" id="KW-1185">Reference proteome</keyword>
<organism evidence="1 2">
    <name type="scientific">Nocardia macrotermitis</name>
    <dbReference type="NCBI Taxonomy" id="2585198"/>
    <lineage>
        <taxon>Bacteria</taxon>
        <taxon>Bacillati</taxon>
        <taxon>Actinomycetota</taxon>
        <taxon>Actinomycetes</taxon>
        <taxon>Mycobacteriales</taxon>
        <taxon>Nocardiaceae</taxon>
        <taxon>Nocardia</taxon>
    </lineage>
</organism>
<evidence type="ECO:0000313" key="2">
    <source>
        <dbReference type="Proteomes" id="UP000438448"/>
    </source>
</evidence>
<dbReference type="EMBL" id="WEGK01000019">
    <property type="protein sequence ID" value="MQY23418.1"/>
    <property type="molecule type" value="Genomic_DNA"/>
</dbReference>
<dbReference type="InterPro" id="IPR011008">
    <property type="entry name" value="Dimeric_a/b-barrel"/>
</dbReference>
<proteinExistence type="predicted"/>
<protein>
    <recommendedName>
        <fullName evidence="3">EthD domain-containing protein</fullName>
    </recommendedName>
</protein>
<gene>
    <name evidence="1" type="ORF">NRB20_65470</name>
</gene>
<evidence type="ECO:0008006" key="3">
    <source>
        <dbReference type="Google" id="ProtNLM"/>
    </source>
</evidence>
<dbReference type="RefSeq" id="WP_153415188.1">
    <property type="nucleotide sequence ID" value="NZ_WEGK01000019.1"/>
</dbReference>
<dbReference type="OrthoDB" id="9015064at2"/>